<organism evidence="6 7">
    <name type="scientific">Paracandidimonas soli</name>
    <dbReference type="NCBI Taxonomy" id="1917182"/>
    <lineage>
        <taxon>Bacteria</taxon>
        <taxon>Pseudomonadati</taxon>
        <taxon>Pseudomonadota</taxon>
        <taxon>Betaproteobacteria</taxon>
        <taxon>Burkholderiales</taxon>
        <taxon>Alcaligenaceae</taxon>
        <taxon>Paracandidimonas</taxon>
    </lineage>
</organism>
<gene>
    <name evidence="6" type="ORF">EV686_104327</name>
</gene>
<keyword evidence="7" id="KW-1185">Reference proteome</keyword>
<comment type="similarity">
    <text evidence="1">Belongs to the LysR transcriptional regulatory family.</text>
</comment>
<evidence type="ECO:0000313" key="7">
    <source>
        <dbReference type="Proteomes" id="UP000294692"/>
    </source>
</evidence>
<dbReference type="PROSITE" id="PS50931">
    <property type="entry name" value="HTH_LYSR"/>
    <property type="match status" value="1"/>
</dbReference>
<comment type="caution">
    <text evidence="6">The sequence shown here is derived from an EMBL/GenBank/DDBJ whole genome shotgun (WGS) entry which is preliminary data.</text>
</comment>
<name>A0A4R3V334_9BURK</name>
<dbReference type="PRINTS" id="PR00039">
    <property type="entry name" value="HTHLYSR"/>
</dbReference>
<dbReference type="InterPro" id="IPR036390">
    <property type="entry name" value="WH_DNA-bd_sf"/>
</dbReference>
<dbReference type="RefSeq" id="WP_132476869.1">
    <property type="nucleotide sequence ID" value="NZ_JBHRVM010000001.1"/>
</dbReference>
<keyword evidence="3 6" id="KW-0238">DNA-binding</keyword>
<evidence type="ECO:0000256" key="1">
    <source>
        <dbReference type="ARBA" id="ARBA00009437"/>
    </source>
</evidence>
<dbReference type="OrthoDB" id="8715249at2"/>
<proteinExistence type="inferred from homology"/>
<keyword evidence="2" id="KW-0805">Transcription regulation</keyword>
<evidence type="ECO:0000256" key="4">
    <source>
        <dbReference type="ARBA" id="ARBA00023163"/>
    </source>
</evidence>
<dbReference type="Pfam" id="PF00126">
    <property type="entry name" value="HTH_1"/>
    <property type="match status" value="1"/>
</dbReference>
<dbReference type="SUPFAM" id="SSF53850">
    <property type="entry name" value="Periplasmic binding protein-like II"/>
    <property type="match status" value="1"/>
</dbReference>
<protein>
    <submittedName>
        <fullName evidence="6">DNA-binding transcriptional LysR family regulator</fullName>
    </submittedName>
</protein>
<accession>A0A4R3V334</accession>
<dbReference type="EMBL" id="SMBX01000004">
    <property type="protein sequence ID" value="TCU99226.1"/>
    <property type="molecule type" value="Genomic_DNA"/>
</dbReference>
<dbReference type="Gene3D" id="3.40.190.10">
    <property type="entry name" value="Periplasmic binding protein-like II"/>
    <property type="match status" value="1"/>
</dbReference>
<evidence type="ECO:0000259" key="5">
    <source>
        <dbReference type="PROSITE" id="PS50931"/>
    </source>
</evidence>
<dbReference type="InterPro" id="IPR005119">
    <property type="entry name" value="LysR_subst-bd"/>
</dbReference>
<evidence type="ECO:0000256" key="2">
    <source>
        <dbReference type="ARBA" id="ARBA00023015"/>
    </source>
</evidence>
<dbReference type="Pfam" id="PF03466">
    <property type="entry name" value="LysR_substrate"/>
    <property type="match status" value="1"/>
</dbReference>
<dbReference type="InterPro" id="IPR036388">
    <property type="entry name" value="WH-like_DNA-bd_sf"/>
</dbReference>
<evidence type="ECO:0000256" key="3">
    <source>
        <dbReference type="ARBA" id="ARBA00023125"/>
    </source>
</evidence>
<dbReference type="InterPro" id="IPR000847">
    <property type="entry name" value="LysR_HTH_N"/>
</dbReference>
<dbReference type="GO" id="GO:0003700">
    <property type="term" value="F:DNA-binding transcription factor activity"/>
    <property type="evidence" value="ECO:0007669"/>
    <property type="project" value="InterPro"/>
</dbReference>
<dbReference type="PANTHER" id="PTHR30126">
    <property type="entry name" value="HTH-TYPE TRANSCRIPTIONAL REGULATOR"/>
    <property type="match status" value="1"/>
</dbReference>
<dbReference type="Proteomes" id="UP000294692">
    <property type="component" value="Unassembled WGS sequence"/>
</dbReference>
<dbReference type="Gene3D" id="1.10.10.10">
    <property type="entry name" value="Winged helix-like DNA-binding domain superfamily/Winged helix DNA-binding domain"/>
    <property type="match status" value="1"/>
</dbReference>
<sequence>MGPENRPLDLEWLEDFLALAEHGNFSRAAQARAIAQPAFSRHIRSLEEWVGVELFDRTAHPAALTMAGERFHPLVKALLADLQAARIKTRAVHDLAAISLRIAATNALSLTVFPRWLSGMESQLRLGPVQTMSDSLQACEDLMLQRRVQFVLCHGHANAPGRLDEFHYPVLTLGRDVLVPVSIPASEASSKPLYRLSADMEAPILMYGEESGLGRILRTCLRDQLRLRTTATASAGFTAVFTAHYAVMLKTMALEGRGIAWLPESLIADELASGKLLRAGDAGWQVSIEIRLYRQHAEMTPVAESLWQLSRQSAAASAASHPRPSAAV</sequence>
<dbReference type="GO" id="GO:0000976">
    <property type="term" value="F:transcription cis-regulatory region binding"/>
    <property type="evidence" value="ECO:0007669"/>
    <property type="project" value="TreeGrafter"/>
</dbReference>
<evidence type="ECO:0000313" key="6">
    <source>
        <dbReference type="EMBL" id="TCU99226.1"/>
    </source>
</evidence>
<reference evidence="6 7" key="1">
    <citation type="submission" date="2019-03" db="EMBL/GenBank/DDBJ databases">
        <title>Genomic Encyclopedia of Type Strains, Phase IV (KMG-IV): sequencing the most valuable type-strain genomes for metagenomic binning, comparative biology and taxonomic classification.</title>
        <authorList>
            <person name="Goeker M."/>
        </authorList>
    </citation>
    <scope>NUCLEOTIDE SEQUENCE [LARGE SCALE GENOMIC DNA]</scope>
    <source>
        <strain evidence="6 7">DSM 100048</strain>
    </source>
</reference>
<dbReference type="PANTHER" id="PTHR30126:SF2">
    <property type="entry name" value="HTH-TYPE TRANSCRIPTIONAL REGULATOR YJIE"/>
    <property type="match status" value="1"/>
</dbReference>
<dbReference type="SUPFAM" id="SSF46785">
    <property type="entry name" value="Winged helix' DNA-binding domain"/>
    <property type="match status" value="1"/>
</dbReference>
<feature type="domain" description="HTH lysR-type" evidence="5">
    <location>
        <begin position="8"/>
        <end position="65"/>
    </location>
</feature>
<dbReference type="AlphaFoldDB" id="A0A4R3V334"/>
<keyword evidence="4" id="KW-0804">Transcription</keyword>